<dbReference type="InterPro" id="IPR019775">
    <property type="entry name" value="WD40_repeat_CS"/>
</dbReference>
<evidence type="ECO:0000256" key="6">
    <source>
        <dbReference type="ARBA" id="ARBA00022846"/>
    </source>
</evidence>
<evidence type="ECO:0000256" key="7">
    <source>
        <dbReference type="ARBA" id="ARBA00023069"/>
    </source>
</evidence>
<keyword evidence="7" id="KW-0969">Cilium</keyword>
<evidence type="ECO:0000256" key="2">
    <source>
        <dbReference type="ARBA" id="ARBA00004496"/>
    </source>
</evidence>
<dbReference type="SUPFAM" id="SSF50978">
    <property type="entry name" value="WD40 repeat-like"/>
    <property type="match status" value="2"/>
</dbReference>
<comment type="similarity">
    <text evidence="9">Belongs to the CFAP52 family.</text>
</comment>
<dbReference type="AlphaFoldDB" id="V6TAM5"/>
<keyword evidence="5" id="KW-0677">Repeat</keyword>
<dbReference type="PANTHER" id="PTHR13720">
    <property type="entry name" value="WD-40 REPEAT PROTEIN"/>
    <property type="match status" value="1"/>
</dbReference>
<sequence length="634" mass="69363">MAQNPSFKKVRRFWIWEMVLQLRRVLGFYPHRRRTLLFHPDGERCIYSIGSTIVISSFTDPENQTILRGHVGTVSHMALDPSGRMLISAEDGEDSDVCIWNLETDSLHFRFSEHDFGVSSANYSADGLFYVSYGARDKMIFISEAATADIVCKRKIGDLDLACVLFGGRIKDERGRKLALYNLLGYTQSGAIVSFTFDPKTSTIQPIPLTTGPVKRVIRDIAHCTKDRSLMIAGSMSGEILVIDAVKNAFLSFIQLPNGAPIECIVVFPGESKDLDSIRPVYTTYERLDAFDETIAAGGHGFISIIKGQGKNWDVSATLNVPGRVTNLAADSLGRILAGTDNGSIILIIQEGSSYKAVPVSENHIAPATSACFAGNGDATMLITVAADNTCRIWDLKDFYPGLTIDVSPNSPSAVYLNEIQILVGCTNGDLLIYDIENGDKLLTIQGADRIAVTSLYGHRTRILVGGSHGDVREWDLRSRKMIGGHKEHTLRVANLSLTGDGVIVSAAEDKYIIASKNGTRVSDFLAEGPIRGMTLIGDVCAISCGRIVALVDVPKRRQLNKIELGSRMTSIAHNSKYIFAGSEAGTLYVFTHGLELVEEIPAHAADKDLHHMSCTEEWLCTMDNDGCVMVWSM</sequence>
<keyword evidence="6" id="KW-0282">Flagellum</keyword>
<dbReference type="GO" id="GO:0005930">
    <property type="term" value="C:axoneme"/>
    <property type="evidence" value="ECO:0007669"/>
    <property type="project" value="UniProtKB-ARBA"/>
</dbReference>
<comment type="caution">
    <text evidence="11">The sequence shown here is derived from an EMBL/GenBank/DDBJ whole genome shotgun (WGS) entry which is preliminary data.</text>
</comment>
<dbReference type="VEuPathDB" id="GiardiaDB:DHA2_15956"/>
<dbReference type="PROSITE" id="PS00678">
    <property type="entry name" value="WD_REPEATS_1"/>
    <property type="match status" value="1"/>
</dbReference>
<organism evidence="11 12">
    <name type="scientific">Giardia intestinalis</name>
    <name type="common">Giardia lamblia</name>
    <dbReference type="NCBI Taxonomy" id="5741"/>
    <lineage>
        <taxon>Eukaryota</taxon>
        <taxon>Metamonada</taxon>
        <taxon>Diplomonadida</taxon>
        <taxon>Hexamitidae</taxon>
        <taxon>Giardiinae</taxon>
        <taxon>Giardia</taxon>
    </lineage>
</organism>
<dbReference type="EMBL" id="AHGT01000068">
    <property type="protein sequence ID" value="ESU35784.1"/>
    <property type="molecule type" value="Genomic_DNA"/>
</dbReference>
<dbReference type="Gene3D" id="2.130.10.10">
    <property type="entry name" value="YVTN repeat-like/Quinoprotein amine dehydrogenase"/>
    <property type="match status" value="3"/>
</dbReference>
<evidence type="ECO:0000256" key="5">
    <source>
        <dbReference type="ARBA" id="ARBA00022737"/>
    </source>
</evidence>
<evidence type="ECO:0000256" key="4">
    <source>
        <dbReference type="ARBA" id="ARBA00022574"/>
    </source>
</evidence>
<comment type="subcellular location">
    <subcellularLocation>
        <location evidence="1">Cell projection</location>
        <location evidence="1">Cilium</location>
        <location evidence="1">Flagellum</location>
    </subcellularLocation>
    <subcellularLocation>
        <location evidence="2">Cytoplasm</location>
    </subcellularLocation>
</comment>
<dbReference type="SMART" id="SM00320">
    <property type="entry name" value="WD40"/>
    <property type="match status" value="8"/>
</dbReference>
<keyword evidence="8" id="KW-0966">Cell projection</keyword>
<evidence type="ECO:0000256" key="3">
    <source>
        <dbReference type="ARBA" id="ARBA00022490"/>
    </source>
</evidence>
<reference evidence="12" key="1">
    <citation type="submission" date="2012-02" db="EMBL/GenBank/DDBJ databases">
        <title>Genome sequencing of Giardia lamblia Genotypes A2 and B isolates (DH and GS) and comparative analysis with the genomes of Genotypes A1 and E (WB and Pig).</title>
        <authorList>
            <person name="Adam R."/>
            <person name="Dahlstrom E."/>
            <person name="Martens C."/>
            <person name="Bruno D."/>
            <person name="Barbian K."/>
            <person name="Porcella S.F."/>
            <person name="Nash T."/>
        </authorList>
    </citation>
    <scope>NUCLEOTIDE SEQUENCE</scope>
    <source>
        <strain evidence="12">DH</strain>
    </source>
</reference>
<keyword evidence="4" id="KW-0853">WD repeat</keyword>
<accession>V6TAM5</accession>
<dbReference type="Proteomes" id="UP000018320">
    <property type="component" value="Unassembled WGS sequence"/>
</dbReference>
<evidence type="ECO:0000313" key="12">
    <source>
        <dbReference type="Proteomes" id="UP000018320"/>
    </source>
</evidence>
<dbReference type="InterPro" id="IPR050630">
    <property type="entry name" value="WD_repeat_EMAP"/>
</dbReference>
<dbReference type="VEuPathDB" id="GiardiaDB:GL50803_0015956"/>
<dbReference type="VEuPathDB" id="GiardiaDB:GL50581_3296"/>
<reference evidence="11 12" key="2">
    <citation type="journal article" date="2013" name="Genome Biol. Evol.">
        <title>Genome sequencing of Giardia lamblia genotypes A2 and B isolates (DH and GS) and comparative analysis with the genomes of genotypes A1 and E (WB and Pig).</title>
        <authorList>
            <person name="Adam R.D."/>
            <person name="Dahlstrom E.W."/>
            <person name="Martens C.A."/>
            <person name="Bruno D.P."/>
            <person name="Barbian K.D."/>
            <person name="Ricklefs S.M."/>
            <person name="Hernandez M.M."/>
            <person name="Narla N.P."/>
            <person name="Patel R.B."/>
            <person name="Porcella S.F."/>
            <person name="Nash T.E."/>
        </authorList>
    </citation>
    <scope>NUCLEOTIDE SEQUENCE [LARGE SCALE GENOMIC DNA]</scope>
    <source>
        <strain evidence="11 12">DH</strain>
    </source>
</reference>
<gene>
    <name evidence="11" type="ORF">DHA2_15956</name>
</gene>
<evidence type="ECO:0000256" key="10">
    <source>
        <dbReference type="ARBA" id="ARBA00029552"/>
    </source>
</evidence>
<dbReference type="PANTHER" id="PTHR13720:SF14">
    <property type="entry name" value="CILIA- AND FLAGELLA-ASSOCIATED PROTEIN 52"/>
    <property type="match status" value="1"/>
</dbReference>
<evidence type="ECO:0000313" key="11">
    <source>
        <dbReference type="EMBL" id="ESU35784.1"/>
    </source>
</evidence>
<protein>
    <recommendedName>
        <fullName evidence="10">Cilia- and flagella-associated protein 52</fullName>
    </recommendedName>
</protein>
<dbReference type="FunFam" id="2.130.10.10:FF:001839">
    <property type="entry name" value="WD-40 repeat protein"/>
    <property type="match status" value="1"/>
</dbReference>
<dbReference type="VEuPathDB" id="GiardiaDB:QR46_2346"/>
<evidence type="ECO:0000256" key="9">
    <source>
        <dbReference type="ARBA" id="ARBA00029456"/>
    </source>
</evidence>
<evidence type="ECO:0000256" key="8">
    <source>
        <dbReference type="ARBA" id="ARBA00023273"/>
    </source>
</evidence>
<dbReference type="GO" id="GO:0031514">
    <property type="term" value="C:motile cilium"/>
    <property type="evidence" value="ECO:0007669"/>
    <property type="project" value="UniProtKB-SubCell"/>
</dbReference>
<dbReference type="InterPro" id="IPR001680">
    <property type="entry name" value="WD40_rpt"/>
</dbReference>
<dbReference type="InterPro" id="IPR036322">
    <property type="entry name" value="WD40_repeat_dom_sf"/>
</dbReference>
<dbReference type="Pfam" id="PF00400">
    <property type="entry name" value="WD40"/>
    <property type="match status" value="2"/>
</dbReference>
<name>V6TAM5_GIAIN</name>
<keyword evidence="3" id="KW-0963">Cytoplasm</keyword>
<dbReference type="InterPro" id="IPR015943">
    <property type="entry name" value="WD40/YVTN_repeat-like_dom_sf"/>
</dbReference>
<evidence type="ECO:0000256" key="1">
    <source>
        <dbReference type="ARBA" id="ARBA00004230"/>
    </source>
</evidence>
<proteinExistence type="inferred from homology"/>